<gene>
    <name evidence="1" type="primary">g2107</name>
    <name evidence="1" type="ORF">NpPPO83_00002107</name>
</gene>
<dbReference type="Proteomes" id="UP001165186">
    <property type="component" value="Unassembled WGS sequence"/>
</dbReference>
<organism evidence="1 2">
    <name type="scientific">Neofusicoccum parvum</name>
    <dbReference type="NCBI Taxonomy" id="310453"/>
    <lineage>
        <taxon>Eukaryota</taxon>
        <taxon>Fungi</taxon>
        <taxon>Dikarya</taxon>
        <taxon>Ascomycota</taxon>
        <taxon>Pezizomycotina</taxon>
        <taxon>Dothideomycetes</taxon>
        <taxon>Dothideomycetes incertae sedis</taxon>
        <taxon>Botryosphaeriales</taxon>
        <taxon>Botryosphaeriaceae</taxon>
        <taxon>Neofusicoccum</taxon>
    </lineage>
</organism>
<reference evidence="1" key="1">
    <citation type="submission" date="2024-09" db="EMBL/GenBank/DDBJ databases">
        <title>Draft Genome Sequences of Neofusicoccum parvum.</title>
        <authorList>
            <person name="Ashida A."/>
            <person name="Camagna M."/>
            <person name="Tanaka A."/>
            <person name="Takemoto D."/>
        </authorList>
    </citation>
    <scope>NUCLEOTIDE SEQUENCE</scope>
    <source>
        <strain evidence="1">PPO83</strain>
    </source>
</reference>
<protein>
    <submittedName>
        <fullName evidence="1">ATPase P-type K/Mg/Cd/Cu/Zn/Na/Ca/Na/H-transporter</fullName>
    </submittedName>
</protein>
<name>A0ACB5SEP1_9PEZI</name>
<comment type="caution">
    <text evidence="1">The sequence shown here is derived from an EMBL/GenBank/DDBJ whole genome shotgun (WGS) entry which is preliminary data.</text>
</comment>
<evidence type="ECO:0000313" key="2">
    <source>
        <dbReference type="Proteomes" id="UP001165186"/>
    </source>
</evidence>
<keyword evidence="2" id="KW-1185">Reference proteome</keyword>
<proteinExistence type="predicted"/>
<dbReference type="EMBL" id="BSXG01000079">
    <property type="protein sequence ID" value="GME37432.1"/>
    <property type="molecule type" value="Genomic_DNA"/>
</dbReference>
<accession>A0ACB5SEP1</accession>
<evidence type="ECO:0000313" key="1">
    <source>
        <dbReference type="EMBL" id="GME37432.1"/>
    </source>
</evidence>
<sequence>MAARCDDIVLPLPVPQSVNGDDDPSKESTVDAFVLDPSSDPTTNEDATTYQHTLNGNADDNLLGFNTFTWDANSLIADYDHGLGVYAADDQLGWDVAGLGGEAPLFFSILDVRIDEMLRVLWATHDDLFRNVASGRPAFDMELAKSVFTSDNTRQYLSAFLHRCHHEIPVVHRPTFSVETASTALLLAMVMIGSMFCAPRDDTFSARRFIGIAEEFIYNQELFTRHPRHFQTRAAEAHPEDIQTVQAALIIAILQSGMNDIQTRRRIRVQRHPQLVAVVRSLDLPSSRHRPSPSWHEFIADEVRIRLATYTFLFDAHLTLFLAHPPSMSLAEMTGALPSPSTLFEASTPSDHARLSAAQLAAPPAPLSLSHWVSGLLSETPWPTCPSGPPSAPHLYLALQALQAVAHTARATGLGAAGGAFAAVLRAADRWEQLWRRADVDKSPADRSVRHAFLRHAAESCWLVRTVVRVAQAGGRAEGGGGAYMRCVGTDSYADVHGFIERYGRFPRDAVKVPQRTLRIEKQRSTCFEFP</sequence>